<feature type="short sequence motif" description="GyrA-box" evidence="8">
    <location>
        <begin position="548"/>
        <end position="554"/>
    </location>
</feature>
<dbReference type="NCBIfam" id="NF004043">
    <property type="entry name" value="PRK05560.1"/>
    <property type="match status" value="1"/>
</dbReference>
<dbReference type="InterPro" id="IPR013760">
    <property type="entry name" value="Topo_IIA-like_dom_sf"/>
</dbReference>
<gene>
    <name evidence="8" type="primary">gyrA</name>
    <name evidence="11" type="ORF">IT41_02560</name>
</gene>
<dbReference type="Gene3D" id="1.10.268.10">
    <property type="entry name" value="Topoisomerase, domain 3"/>
    <property type="match status" value="1"/>
</dbReference>
<dbReference type="EC" id="5.6.2.2" evidence="8"/>
<dbReference type="AlphaFoldDB" id="A0A099F8J5"/>
<comment type="subunit">
    <text evidence="8">Heterotetramer, composed of two GyrA and two GyrB chains. In the heterotetramer, GyrA contains the active site tyrosine that forms a transient covalent intermediate with DNA, while GyrB binds cofactors and catalyzes ATP hydrolysis.</text>
</comment>
<comment type="miscellaneous">
    <text evidence="8">Few gyrases are as efficient as E.coli at forming negative supercoils. Not all organisms have 2 type II topoisomerases; in organisms with a single type II topoisomerase this enzyme also has to decatenate newly replicated chromosomes.</text>
</comment>
<evidence type="ECO:0000256" key="5">
    <source>
        <dbReference type="ARBA" id="ARBA00023029"/>
    </source>
</evidence>
<dbReference type="GO" id="GO:0005737">
    <property type="term" value="C:cytoplasm"/>
    <property type="evidence" value="ECO:0007669"/>
    <property type="project" value="UniProtKB-SubCell"/>
</dbReference>
<reference evidence="11 12" key="1">
    <citation type="submission" date="2014-09" db="EMBL/GenBank/DDBJ databases">
        <authorList>
            <person name="McGinnis J.M."/>
            <person name="Wolfgang W.J."/>
        </authorList>
    </citation>
    <scope>NUCLEOTIDE SEQUENCE [LARGE SCALE GENOMIC DNA]</scope>
    <source>
        <strain evidence="11 12">JCM 14014</strain>
    </source>
</reference>
<keyword evidence="8" id="KW-0963">Cytoplasm</keyword>
<dbReference type="GO" id="GO:0003677">
    <property type="term" value="F:DNA binding"/>
    <property type="evidence" value="ECO:0007669"/>
    <property type="project" value="UniProtKB-UniRule"/>
</dbReference>
<comment type="subcellular location">
    <subcellularLocation>
        <location evidence="8">Cytoplasm</location>
    </subcellularLocation>
</comment>
<evidence type="ECO:0000259" key="10">
    <source>
        <dbReference type="PROSITE" id="PS52040"/>
    </source>
</evidence>
<dbReference type="EMBL" id="JRKN01000002">
    <property type="protein sequence ID" value="KGJ06541.1"/>
    <property type="molecule type" value="Genomic_DNA"/>
</dbReference>
<dbReference type="Gene3D" id="3.30.1360.40">
    <property type="match status" value="1"/>
</dbReference>
<dbReference type="GO" id="GO:0006265">
    <property type="term" value="P:DNA topological change"/>
    <property type="evidence" value="ECO:0007669"/>
    <property type="project" value="UniProtKB-UniRule"/>
</dbReference>
<keyword evidence="3 8" id="KW-0547">Nucleotide-binding</keyword>
<evidence type="ECO:0000256" key="1">
    <source>
        <dbReference type="ARBA" id="ARBA00000185"/>
    </source>
</evidence>
<dbReference type="PANTHER" id="PTHR43493">
    <property type="entry name" value="DNA GYRASE/TOPOISOMERASE SUBUNIT A"/>
    <property type="match status" value="1"/>
</dbReference>
<dbReference type="SUPFAM" id="SSF101904">
    <property type="entry name" value="GyrA/ParC C-terminal domain-like"/>
    <property type="match status" value="1"/>
</dbReference>
<comment type="catalytic activity">
    <reaction evidence="1 8 9">
        <text>ATP-dependent breakage, passage and rejoining of double-stranded DNA.</text>
        <dbReference type="EC" id="5.6.2.2"/>
    </reaction>
</comment>
<feature type="active site" description="O-(5'-phospho-DNA)-tyrosine intermediate" evidence="8 9">
    <location>
        <position position="119"/>
    </location>
</feature>
<feature type="domain" description="Topo IIA-type catalytic" evidence="10">
    <location>
        <begin position="31"/>
        <end position="521"/>
    </location>
</feature>
<dbReference type="GO" id="GO:0009330">
    <property type="term" value="C:DNA topoisomerase type II (double strand cut, ATP-hydrolyzing) complex"/>
    <property type="evidence" value="ECO:0007669"/>
    <property type="project" value="TreeGrafter"/>
</dbReference>
<dbReference type="InterPro" id="IPR035516">
    <property type="entry name" value="Gyrase/topoIV_suA_C"/>
</dbReference>
<evidence type="ECO:0000256" key="3">
    <source>
        <dbReference type="ARBA" id="ARBA00022741"/>
    </source>
</evidence>
<dbReference type="GO" id="GO:0006261">
    <property type="term" value="P:DNA-templated DNA replication"/>
    <property type="evidence" value="ECO:0007669"/>
    <property type="project" value="UniProtKB-UniRule"/>
</dbReference>
<dbReference type="Gene3D" id="3.90.199.10">
    <property type="entry name" value="Topoisomerase II, domain 5"/>
    <property type="match status" value="1"/>
</dbReference>
<dbReference type="Pfam" id="PF00521">
    <property type="entry name" value="DNA_topoisoIV"/>
    <property type="match status" value="1"/>
</dbReference>
<keyword evidence="7 8" id="KW-0413">Isomerase</keyword>
<evidence type="ECO:0000313" key="12">
    <source>
        <dbReference type="Proteomes" id="UP000029846"/>
    </source>
</evidence>
<protein>
    <recommendedName>
        <fullName evidence="8">DNA gyrase subunit A</fullName>
        <ecNumber evidence="8">5.6.2.2</ecNumber>
    </recommendedName>
</protein>
<evidence type="ECO:0000256" key="8">
    <source>
        <dbReference type="HAMAP-Rule" id="MF_01897"/>
    </source>
</evidence>
<reference evidence="11 12" key="2">
    <citation type="submission" date="2014-10" db="EMBL/GenBank/DDBJ databases">
        <title>Paracoccus sanguinis sp. nov., isolated from clinical specimens of New York State patients.</title>
        <authorList>
            <person name="Mingle L.A."/>
            <person name="Cole J.A."/>
            <person name="Lapierre P."/>
            <person name="Musser K.A."/>
        </authorList>
    </citation>
    <scope>NUCLEOTIDE SEQUENCE [LARGE SCALE GENOMIC DNA]</scope>
    <source>
        <strain evidence="11 12">JCM 14014</strain>
    </source>
</reference>
<dbReference type="eggNOG" id="COG0188">
    <property type="taxonomic scope" value="Bacteria"/>
</dbReference>
<name>A0A099F8J5_9RHOB</name>
<evidence type="ECO:0000256" key="2">
    <source>
        <dbReference type="ARBA" id="ARBA00008263"/>
    </source>
</evidence>
<dbReference type="InterPro" id="IPR050220">
    <property type="entry name" value="Type_II_DNA_Topoisomerases"/>
</dbReference>
<dbReference type="InterPro" id="IPR006691">
    <property type="entry name" value="GyrA/parC_rep"/>
</dbReference>
<accession>A0A099F8J5</accession>
<sequence>MAHDGPVIDISHEMRSSYLDYAMSVIVSRAIPDLRDGLKPVHRRILFAMHETGNTFDKPYRKSARPVGDVMGKYHPHGDAAIYDALVRMAQDFSMSLPLLDGQGNFGSMDGDSAAAMRYTEVRMAKAANYLLMDIEKDTVDFQDNYDGKDREPTVLPARFPNMLVNGAGGIAVGMATNIPPHNLGEVVDATLALIENPDLPTERLMEIVPGPDFPTGGIILGRSGARKAYLEGRGSIVVRAKTRIEEGRNGRQMIVLDEIPYQVNKASLIEKIAELAKEKRIEGIAHVQDESDRHGVRVVVELKRDATAEVVLNQLFRFTQMQTSFGANMLALNGGKPEQLTLRDFLTHFITFREEVVARRTAYELLKARERAHVLCGLAVAVSNVDEVVATIRSSADAAEARERLMTRRWPAHDIVEYLRLIDDPLHPVNEDGTYNLSETQARAILDLRLQRLTQIGVREVTDELKSLADSIRDYLAILASRERIMAIISDELRESRELFAVPRRTEITDWAGDMDDEDLIEREDMVVTITSGGYIKRTALAEFRSQRRGGKGLSGMATKEDDVVTTLFVANTHTELLFFTTDGMVYRLKTWRLPLGGRTSKGKAIVNILPIQQGVSIAALMPVDAPQEEWDDYQVIFATSQGDVRRNALSDFANVMRNGKIAMKLPEGVELIGARMATEDDDVMLVTDSGRAIRFPTTAVRVFKGRDSTGVRGIRLSNGDRVVSMSVIRHFEADPAERAAYLKMRRAVEGALDDGAEPDEDDENVAEAAITQERYAEMSAAEDLILTITARGAGKISSSHDYPVRGRGGQGVMAMDRAMRGGPLVASFPVERDDQIMLATSTGQSIRVPIDGISFRSRSAGGVRVFNTSAGEVVVSVARIAENGEDEAEEA</sequence>
<dbReference type="RefSeq" id="WP_036738601.1">
    <property type="nucleotide sequence ID" value="NZ_FOJO01000001.1"/>
</dbReference>
<dbReference type="FunFam" id="3.90.199.10:FF:000001">
    <property type="entry name" value="DNA gyrase subunit A"/>
    <property type="match status" value="1"/>
</dbReference>
<dbReference type="SMART" id="SM00434">
    <property type="entry name" value="TOP4c"/>
    <property type="match status" value="1"/>
</dbReference>
<keyword evidence="5 8" id="KW-0799">Topoisomerase</keyword>
<keyword evidence="12" id="KW-1185">Reference proteome</keyword>
<dbReference type="OrthoDB" id="9806486at2"/>
<comment type="function">
    <text evidence="8">A type II topoisomerase that negatively supercoils closed circular double-stranded (ds) DNA in an ATP-dependent manner to modulate DNA topology and maintain chromosomes in an underwound state. Negative supercoiling favors strand separation, and DNA replication, transcription, recombination and repair, all of which involve strand separation. Also able to catalyze the interconversion of other topological isomers of dsDNA rings, including catenanes and knotted rings. Type II topoisomerases break and join 2 DNA strands simultaneously in an ATP-dependent manner.</text>
</comment>
<evidence type="ECO:0000256" key="6">
    <source>
        <dbReference type="ARBA" id="ARBA00023125"/>
    </source>
</evidence>
<dbReference type="InterPro" id="IPR013757">
    <property type="entry name" value="Topo_IIA_A_a_sf"/>
</dbReference>
<dbReference type="InterPro" id="IPR005743">
    <property type="entry name" value="GyrA"/>
</dbReference>
<evidence type="ECO:0000256" key="4">
    <source>
        <dbReference type="ARBA" id="ARBA00022840"/>
    </source>
</evidence>
<evidence type="ECO:0000313" key="11">
    <source>
        <dbReference type="EMBL" id="KGJ06541.1"/>
    </source>
</evidence>
<dbReference type="InterPro" id="IPR002205">
    <property type="entry name" value="Topo_IIA_dom_A"/>
</dbReference>
<dbReference type="GO" id="GO:0005694">
    <property type="term" value="C:chromosome"/>
    <property type="evidence" value="ECO:0007669"/>
    <property type="project" value="InterPro"/>
</dbReference>
<dbReference type="FunFam" id="3.30.1360.40:FF:000002">
    <property type="entry name" value="DNA gyrase subunit A"/>
    <property type="match status" value="1"/>
</dbReference>
<proteinExistence type="inferred from homology"/>
<dbReference type="FunFam" id="1.10.268.10:FF:000001">
    <property type="entry name" value="DNA gyrase subunit A"/>
    <property type="match status" value="1"/>
</dbReference>
<dbReference type="Gene3D" id="2.120.10.90">
    <property type="entry name" value="DNA gyrase/topoisomerase IV, subunit A, C-terminal"/>
    <property type="match status" value="1"/>
</dbReference>
<dbReference type="Proteomes" id="UP000029846">
    <property type="component" value="Unassembled WGS sequence"/>
</dbReference>
<dbReference type="STRING" id="376733.SAMN04487972_1016"/>
<dbReference type="SUPFAM" id="SSF56719">
    <property type="entry name" value="Type II DNA topoisomerase"/>
    <property type="match status" value="1"/>
</dbReference>
<organism evidence="11 12">
    <name type="scientific">Paracoccus halophilus</name>
    <dbReference type="NCBI Taxonomy" id="376733"/>
    <lineage>
        <taxon>Bacteria</taxon>
        <taxon>Pseudomonadati</taxon>
        <taxon>Pseudomonadota</taxon>
        <taxon>Alphaproteobacteria</taxon>
        <taxon>Rhodobacterales</taxon>
        <taxon>Paracoccaceae</taxon>
        <taxon>Paracoccus</taxon>
    </lineage>
</organism>
<dbReference type="PANTHER" id="PTHR43493:SF5">
    <property type="entry name" value="DNA GYRASE SUBUNIT A, CHLOROPLASTIC_MITOCHONDRIAL"/>
    <property type="match status" value="1"/>
</dbReference>
<dbReference type="InterPro" id="IPR013758">
    <property type="entry name" value="Topo_IIA_A/C_ab"/>
</dbReference>
<comment type="caution">
    <text evidence="11">The sequence shown here is derived from an EMBL/GenBank/DDBJ whole genome shotgun (WGS) entry which is preliminary data.</text>
</comment>
<dbReference type="NCBIfam" id="TIGR01063">
    <property type="entry name" value="gyrA"/>
    <property type="match status" value="1"/>
</dbReference>
<evidence type="ECO:0000256" key="9">
    <source>
        <dbReference type="PROSITE-ProRule" id="PRU01384"/>
    </source>
</evidence>
<dbReference type="NCBIfam" id="NF004044">
    <property type="entry name" value="PRK05561.1"/>
    <property type="match status" value="1"/>
</dbReference>
<evidence type="ECO:0000256" key="7">
    <source>
        <dbReference type="ARBA" id="ARBA00023235"/>
    </source>
</evidence>
<dbReference type="Pfam" id="PF03989">
    <property type="entry name" value="DNA_gyraseA_C"/>
    <property type="match status" value="6"/>
</dbReference>
<dbReference type="GO" id="GO:0005524">
    <property type="term" value="F:ATP binding"/>
    <property type="evidence" value="ECO:0007669"/>
    <property type="project" value="UniProtKB-UniRule"/>
</dbReference>
<keyword evidence="4 8" id="KW-0067">ATP-binding</keyword>
<keyword evidence="6 8" id="KW-0238">DNA-binding</keyword>
<dbReference type="PROSITE" id="PS52040">
    <property type="entry name" value="TOPO_IIA"/>
    <property type="match status" value="1"/>
</dbReference>
<comment type="similarity">
    <text evidence="2 8">Belongs to the type II topoisomerase GyrA/ParC subunit family.</text>
</comment>
<dbReference type="CDD" id="cd00187">
    <property type="entry name" value="TOP4c"/>
    <property type="match status" value="1"/>
</dbReference>
<dbReference type="GO" id="GO:0034335">
    <property type="term" value="F:DNA negative supercoiling activity"/>
    <property type="evidence" value="ECO:0007669"/>
    <property type="project" value="UniProtKB-ARBA"/>
</dbReference>
<dbReference type="HAMAP" id="MF_01897">
    <property type="entry name" value="GyrA"/>
    <property type="match status" value="1"/>
</dbReference>